<dbReference type="EMBL" id="AP021857">
    <property type="protein sequence ID" value="BBO21286.1"/>
    <property type="molecule type" value="Genomic_DNA"/>
</dbReference>
<dbReference type="InterPro" id="IPR002656">
    <property type="entry name" value="Acyl_transf_3_dom"/>
</dbReference>
<dbReference type="PANTHER" id="PTHR23028:SF53">
    <property type="entry name" value="ACYL_TRANSF_3 DOMAIN-CONTAINING PROTEIN"/>
    <property type="match status" value="1"/>
</dbReference>
<dbReference type="AlphaFoldDB" id="A0A809RYL3"/>
<dbReference type="InterPro" id="IPR043968">
    <property type="entry name" value="SGNH"/>
</dbReference>
<feature type="transmembrane region" description="Helical" evidence="1">
    <location>
        <begin position="310"/>
        <end position="332"/>
    </location>
</feature>
<evidence type="ECO:0000256" key="1">
    <source>
        <dbReference type="SAM" id="Phobius"/>
    </source>
</evidence>
<dbReference type="Pfam" id="PF19040">
    <property type="entry name" value="SGNH"/>
    <property type="match status" value="1"/>
</dbReference>
<keyword evidence="4" id="KW-0808">Transferase</keyword>
<protein>
    <submittedName>
        <fullName evidence="4">Acyltransferase</fullName>
    </submittedName>
</protein>
<evidence type="ECO:0000259" key="2">
    <source>
        <dbReference type="Pfam" id="PF01757"/>
    </source>
</evidence>
<feature type="transmembrane region" description="Helical" evidence="1">
    <location>
        <begin position="36"/>
        <end position="56"/>
    </location>
</feature>
<keyword evidence="4" id="KW-0012">Acyltransferase</keyword>
<dbReference type="Pfam" id="PF01757">
    <property type="entry name" value="Acyl_transf_3"/>
    <property type="match status" value="1"/>
</dbReference>
<feature type="transmembrane region" description="Helical" evidence="1">
    <location>
        <begin position="12"/>
        <end position="30"/>
    </location>
</feature>
<proteinExistence type="predicted"/>
<evidence type="ECO:0000313" key="4">
    <source>
        <dbReference type="EMBL" id="BBO21286.1"/>
    </source>
</evidence>
<dbReference type="GO" id="GO:0009103">
    <property type="term" value="P:lipopolysaccharide biosynthetic process"/>
    <property type="evidence" value="ECO:0007669"/>
    <property type="project" value="TreeGrafter"/>
</dbReference>
<name>A0A809RYL3_9PROT</name>
<feature type="transmembrane region" description="Helical" evidence="1">
    <location>
        <begin position="77"/>
        <end position="94"/>
    </location>
</feature>
<keyword evidence="1" id="KW-1133">Transmembrane helix</keyword>
<keyword evidence="1" id="KW-0812">Transmembrane</keyword>
<evidence type="ECO:0000259" key="3">
    <source>
        <dbReference type="Pfam" id="PF19040"/>
    </source>
</evidence>
<feature type="transmembrane region" description="Helical" evidence="1">
    <location>
        <begin position="170"/>
        <end position="189"/>
    </location>
</feature>
<feature type="transmembrane region" description="Helical" evidence="1">
    <location>
        <begin position="287"/>
        <end position="304"/>
    </location>
</feature>
<dbReference type="GO" id="GO:0016020">
    <property type="term" value="C:membrane"/>
    <property type="evidence" value="ECO:0007669"/>
    <property type="project" value="TreeGrafter"/>
</dbReference>
<feature type="domain" description="SGNH" evidence="3">
    <location>
        <begin position="426"/>
        <end position="635"/>
    </location>
</feature>
<reference evidence="4" key="1">
    <citation type="journal article" name="DNA Res.">
        <title>The physiological potential of anammox bacteria as revealed by their core genome structure.</title>
        <authorList>
            <person name="Okubo T."/>
            <person name="Toyoda A."/>
            <person name="Fukuhara K."/>
            <person name="Uchiyama I."/>
            <person name="Harigaya Y."/>
            <person name="Kuroiwa M."/>
            <person name="Suzuki T."/>
            <person name="Murakami Y."/>
            <person name="Suwa Y."/>
            <person name="Takami H."/>
        </authorList>
    </citation>
    <scope>NUCLEOTIDE SEQUENCE</scope>
    <source>
        <strain evidence="4">317325-3</strain>
    </source>
</reference>
<feature type="transmembrane region" description="Helical" evidence="1">
    <location>
        <begin position="344"/>
        <end position="368"/>
    </location>
</feature>
<keyword evidence="1" id="KW-0472">Membrane</keyword>
<dbReference type="Proteomes" id="UP000662914">
    <property type="component" value="Chromosome"/>
</dbReference>
<organism evidence="4 5">
    <name type="scientific">Candidatus Desulfobacillus denitrificans</name>
    <dbReference type="NCBI Taxonomy" id="2608985"/>
    <lineage>
        <taxon>Bacteria</taxon>
        <taxon>Pseudomonadati</taxon>
        <taxon>Pseudomonadota</taxon>
        <taxon>Betaproteobacteria</taxon>
        <taxon>Candidatus Desulfobacillus</taxon>
    </lineage>
</organism>
<evidence type="ECO:0000313" key="5">
    <source>
        <dbReference type="Proteomes" id="UP000662914"/>
    </source>
</evidence>
<sequence>MRPSSPDFRKDINGLRAIAVMAVMLFHFRVTGFSGGFVGVDVFFVISGYLMTRLILGPLSLGRFSVLDFYLARARRIFPALAALCSLLLAYGWFSLSPMDYQQLAKHAGASLLFISNHTYWKESGYFDADAHEKWLLHTWSLSVEWQFYLLYPLLVVAVHRLLRRPSGVTGALWAVFLASLAWSAWLAFANPSKAFFLLPTRAWEMLAGGLIYVHQDACNGLARKLRWREPAGLAAILAASLWLTPDTPWPGLAALLPVVGAALLLLDSGGRTRLLGGARVQAVGRWSYSIYLWHWPIVVWLHQSQSRQHGAWIAAGMAASVLLGWLSFRLVENPARRFLNRYRLAPALALGATMVLAPFAVAAIFHYQSERVTALRFQNHPRLAEANAVAAVEARYSKEHYYVTLYRVDRHCLLEITMGPESFAQACGGDRPRIALWGDSHAAHLWPGLDRINAAGSVAQWTASGCAPLLGVASRITPHCRAINDWTLATLRAQRPDTVILAAAWFRIEDAQIRRGLEATLSALHADPGWNPLVIVVGSVPIWHKTLPRLLASDLLGGDGRARSRNGLDQAAWRKDRLIGELAGGQSVFLSPLAVFCDEQGCLRYFGSGSAIVPSAYDYGHLTEEGSMLIAHDLVRTIRGQQRITTHSN</sequence>
<dbReference type="GO" id="GO:0016747">
    <property type="term" value="F:acyltransferase activity, transferring groups other than amino-acyl groups"/>
    <property type="evidence" value="ECO:0007669"/>
    <property type="project" value="InterPro"/>
</dbReference>
<feature type="transmembrane region" description="Helical" evidence="1">
    <location>
        <begin position="250"/>
        <end position="267"/>
    </location>
</feature>
<dbReference type="PANTHER" id="PTHR23028">
    <property type="entry name" value="ACETYLTRANSFERASE"/>
    <property type="match status" value="1"/>
</dbReference>
<gene>
    <name evidence="4" type="ORF">DSYM_19850</name>
</gene>
<dbReference type="SUPFAM" id="SSF52266">
    <property type="entry name" value="SGNH hydrolase"/>
    <property type="match status" value="1"/>
</dbReference>
<feature type="domain" description="Acyltransferase 3" evidence="2">
    <location>
        <begin position="10"/>
        <end position="327"/>
    </location>
</feature>
<dbReference type="KEGG" id="ddz:DSYM_19850"/>
<dbReference type="InterPro" id="IPR050879">
    <property type="entry name" value="Acyltransferase_3"/>
</dbReference>
<feature type="transmembrane region" description="Helical" evidence="1">
    <location>
        <begin position="146"/>
        <end position="163"/>
    </location>
</feature>
<accession>A0A809RYL3</accession>